<evidence type="ECO:0000256" key="8">
    <source>
        <dbReference type="SAM" id="MobiDB-lite"/>
    </source>
</evidence>
<keyword evidence="3" id="KW-0808">Transferase</keyword>
<keyword evidence="4 7" id="KW-0547">Nucleotide-binding</keyword>
<dbReference type="Proteomes" id="UP000438429">
    <property type="component" value="Unassembled WGS sequence"/>
</dbReference>
<dbReference type="GO" id="GO:0005634">
    <property type="term" value="C:nucleus"/>
    <property type="evidence" value="ECO:0007669"/>
    <property type="project" value="TreeGrafter"/>
</dbReference>
<gene>
    <name evidence="10" type="ORF">F2P81_006812</name>
</gene>
<feature type="compositionally biased region" description="Basic residues" evidence="8">
    <location>
        <begin position="445"/>
        <end position="457"/>
    </location>
</feature>
<comment type="similarity">
    <text evidence="1">Belongs to the protein kinase superfamily. CMGC Ser/Thr protein kinase family. MNB/DYRK subfamily.</text>
</comment>
<reference evidence="10 11" key="1">
    <citation type="submission" date="2019-06" db="EMBL/GenBank/DDBJ databases">
        <title>Draft genomes of female and male turbot (Scophthalmus maximus).</title>
        <authorList>
            <person name="Xu H."/>
            <person name="Xu X.-W."/>
            <person name="Shao C."/>
            <person name="Chen S."/>
        </authorList>
    </citation>
    <scope>NUCLEOTIDE SEQUENCE [LARGE SCALE GENOMIC DNA]</scope>
    <source>
        <strain evidence="10">Ysfricsl-2016a</strain>
        <tissue evidence="10">Blood</tissue>
    </source>
</reference>
<dbReference type="SMART" id="SM00220">
    <property type="entry name" value="S_TKc"/>
    <property type="match status" value="1"/>
</dbReference>
<evidence type="ECO:0000256" key="3">
    <source>
        <dbReference type="ARBA" id="ARBA00022679"/>
    </source>
</evidence>
<evidence type="ECO:0000256" key="6">
    <source>
        <dbReference type="ARBA" id="ARBA00022840"/>
    </source>
</evidence>
<dbReference type="SUPFAM" id="SSF56112">
    <property type="entry name" value="Protein kinase-like (PK-like)"/>
    <property type="match status" value="1"/>
</dbReference>
<organism evidence="10 11">
    <name type="scientific">Scophthalmus maximus</name>
    <name type="common">Turbot</name>
    <name type="synonym">Psetta maxima</name>
    <dbReference type="NCBI Taxonomy" id="52904"/>
    <lineage>
        <taxon>Eukaryota</taxon>
        <taxon>Metazoa</taxon>
        <taxon>Chordata</taxon>
        <taxon>Craniata</taxon>
        <taxon>Vertebrata</taxon>
        <taxon>Euteleostomi</taxon>
        <taxon>Actinopterygii</taxon>
        <taxon>Neopterygii</taxon>
        <taxon>Teleostei</taxon>
        <taxon>Neoteleostei</taxon>
        <taxon>Acanthomorphata</taxon>
        <taxon>Carangaria</taxon>
        <taxon>Pleuronectiformes</taxon>
        <taxon>Pleuronectoidei</taxon>
        <taxon>Scophthalmidae</taxon>
        <taxon>Scophthalmus</taxon>
    </lineage>
</organism>
<dbReference type="GO" id="GO:0004674">
    <property type="term" value="F:protein serine/threonine kinase activity"/>
    <property type="evidence" value="ECO:0007669"/>
    <property type="project" value="UniProtKB-KW"/>
</dbReference>
<feature type="binding site" evidence="7">
    <location>
        <position position="143"/>
    </location>
    <ligand>
        <name>ATP</name>
        <dbReference type="ChEBI" id="CHEBI:30616"/>
    </ligand>
</feature>
<sequence>MAVVGCGGTRTTCNGVERVQVARREVNGYKGVVVASEQKLLLLLLLLQMCSKECNIVLEKMPVVPQGATQKSSLPSIIKGLQKNAQALISKGWQKTPSYLHAFKIINDHLAYRFQILEVIGTGYSGEVIKCLDHKTKERVAVKVFRDNSSVRRQGEAEVKILKTLRKCDKDRSANIVHIKEKFYFRQHLCITFDLFDEDLYRALKRTKKPGFSERELRKYTMDMLKCLQLLKKNNIVHGDLKTNNILVLRKDREKHVAVGDYGGSYLTTESHKPPIHTLNYVAPELLLGKRCSPAIDMWSLGCILAELHIGHLLFIGSNNLCQFRHIMEVLGVPPSNLLDKAPNRDMFFDSEGLPLQMEKITRNSTTLAKKLGSKNAEFVDFIEGCLQYNPKKRMTPEQAMHHPWITQKSKYAAAAAKSRSGAGRSGQIQISPPVGPAPAERVQSRRRKTKTTRVHNPRYSSRDVHKVKLNAGCLQGKRAAFSNSVISCVVKAQSKSTAPDTGRMYLQNKRDNNNNYAHDERFVSSRTTLICGLSTGVSVSAGPMRLRDYSCRRFLSAEYSSESSRRLRLCSLVFLQVFDYKMRKRNIVCKSVPQLVSRWTQPEKKTCGRSTLLTTRTTSCFWRKPLLLELISSSSSSSVSPGRASICGSIEITKFHN</sequence>
<dbReference type="PROSITE" id="PS50011">
    <property type="entry name" value="PROTEIN_KINASE_DOM"/>
    <property type="match status" value="1"/>
</dbReference>
<dbReference type="AlphaFoldDB" id="A0A6A4TCK4"/>
<dbReference type="PANTHER" id="PTHR24058:SF22">
    <property type="entry name" value="DUAL SPECIFICITY TYROSINE-PHOSPHORYLATION-REGULATED KINASE 4"/>
    <property type="match status" value="1"/>
</dbReference>
<dbReference type="Gene3D" id="1.10.510.10">
    <property type="entry name" value="Transferase(Phosphotransferase) domain 1"/>
    <property type="match status" value="1"/>
</dbReference>
<evidence type="ECO:0000259" key="9">
    <source>
        <dbReference type="PROSITE" id="PS50011"/>
    </source>
</evidence>
<dbReference type="InterPro" id="IPR017441">
    <property type="entry name" value="Protein_kinase_ATP_BS"/>
</dbReference>
<evidence type="ECO:0000256" key="2">
    <source>
        <dbReference type="ARBA" id="ARBA00022527"/>
    </source>
</evidence>
<dbReference type="Pfam" id="PF00069">
    <property type="entry name" value="Pkinase"/>
    <property type="match status" value="1"/>
</dbReference>
<feature type="domain" description="Protein kinase" evidence="9">
    <location>
        <begin position="114"/>
        <end position="406"/>
    </location>
</feature>
<evidence type="ECO:0000256" key="5">
    <source>
        <dbReference type="ARBA" id="ARBA00022777"/>
    </source>
</evidence>
<dbReference type="InterPro" id="IPR008271">
    <property type="entry name" value="Ser/Thr_kinase_AS"/>
</dbReference>
<keyword evidence="5" id="KW-0418">Kinase</keyword>
<dbReference type="EMBL" id="VEVO01000006">
    <property type="protein sequence ID" value="KAF0040914.1"/>
    <property type="molecule type" value="Genomic_DNA"/>
</dbReference>
<evidence type="ECO:0000256" key="4">
    <source>
        <dbReference type="ARBA" id="ARBA00022741"/>
    </source>
</evidence>
<keyword evidence="2" id="KW-0723">Serine/threonine-protein kinase</keyword>
<dbReference type="InterPro" id="IPR000719">
    <property type="entry name" value="Prot_kinase_dom"/>
</dbReference>
<name>A0A6A4TCK4_SCOMX</name>
<dbReference type="PROSITE" id="PS00108">
    <property type="entry name" value="PROTEIN_KINASE_ST"/>
    <property type="match status" value="1"/>
</dbReference>
<dbReference type="PROSITE" id="PS00107">
    <property type="entry name" value="PROTEIN_KINASE_ATP"/>
    <property type="match status" value="1"/>
</dbReference>
<evidence type="ECO:0000313" key="11">
    <source>
        <dbReference type="Proteomes" id="UP000438429"/>
    </source>
</evidence>
<dbReference type="PANTHER" id="PTHR24058">
    <property type="entry name" value="DUAL SPECIFICITY PROTEIN KINASE"/>
    <property type="match status" value="1"/>
</dbReference>
<dbReference type="GO" id="GO:0005737">
    <property type="term" value="C:cytoplasm"/>
    <property type="evidence" value="ECO:0007669"/>
    <property type="project" value="TreeGrafter"/>
</dbReference>
<dbReference type="Gene3D" id="3.30.200.20">
    <property type="entry name" value="Phosphorylase Kinase, domain 1"/>
    <property type="match status" value="1"/>
</dbReference>
<proteinExistence type="inferred from homology"/>
<dbReference type="InterPro" id="IPR011009">
    <property type="entry name" value="Kinase-like_dom_sf"/>
</dbReference>
<accession>A0A6A4TCK4</accession>
<dbReference type="InterPro" id="IPR050494">
    <property type="entry name" value="Ser_Thr_dual-spec_kinase"/>
</dbReference>
<comment type="caution">
    <text evidence="10">The sequence shown here is derived from an EMBL/GenBank/DDBJ whole genome shotgun (WGS) entry which is preliminary data.</text>
</comment>
<evidence type="ECO:0000256" key="7">
    <source>
        <dbReference type="PROSITE-ProRule" id="PRU10141"/>
    </source>
</evidence>
<evidence type="ECO:0000256" key="1">
    <source>
        <dbReference type="ARBA" id="ARBA00008867"/>
    </source>
</evidence>
<evidence type="ECO:0000313" key="10">
    <source>
        <dbReference type="EMBL" id="KAF0040914.1"/>
    </source>
</evidence>
<keyword evidence="6 7" id="KW-0067">ATP-binding</keyword>
<feature type="region of interest" description="Disordered" evidence="8">
    <location>
        <begin position="420"/>
        <end position="460"/>
    </location>
</feature>
<protein>
    <recommendedName>
        <fullName evidence="9">Protein kinase domain-containing protein</fullName>
    </recommendedName>
</protein>
<dbReference type="GO" id="GO:0005524">
    <property type="term" value="F:ATP binding"/>
    <property type="evidence" value="ECO:0007669"/>
    <property type="project" value="UniProtKB-UniRule"/>
</dbReference>
<dbReference type="GO" id="GO:0005856">
    <property type="term" value="C:cytoskeleton"/>
    <property type="evidence" value="ECO:0007669"/>
    <property type="project" value="TreeGrafter"/>
</dbReference>